<feature type="transmembrane region" description="Helical" evidence="1">
    <location>
        <begin position="30"/>
        <end position="51"/>
    </location>
</feature>
<name>A0A223CZ24_9BACL</name>
<reference evidence="2 3" key="1">
    <citation type="journal article" date="2015" name="Int. J. Syst. Evol. Microbiol.">
        <title>Tumebacillus algifaecis sp. nov., isolated from decomposing algal scum.</title>
        <authorList>
            <person name="Wu Y.F."/>
            <person name="Zhang B."/>
            <person name="Xing P."/>
            <person name="Wu Q.L."/>
            <person name="Liu S.J."/>
        </authorList>
    </citation>
    <scope>NUCLEOTIDE SEQUENCE [LARGE SCALE GENOMIC DNA]</scope>
    <source>
        <strain evidence="2 3">THMBR28</strain>
    </source>
</reference>
<evidence type="ECO:0000256" key="1">
    <source>
        <dbReference type="SAM" id="Phobius"/>
    </source>
</evidence>
<sequence length="143" mass="16593">MQLLAQWHIFQRRPFPVLGYVWWSLYPSTFGQAIASAFGHLESAVTLYICLKLEKFVSSRFKGAFLKTYGFDIILLLFALLLFVQNQLVGMFGLLSLIIWIVTFIATRNNWNRNDLVTCLIFGTWLIVGYIIWRNTGYLLMGK</sequence>
<dbReference type="EMBL" id="CP022657">
    <property type="protein sequence ID" value="ASS74578.1"/>
    <property type="molecule type" value="Genomic_DNA"/>
</dbReference>
<organism evidence="2 3">
    <name type="scientific">Tumebacillus algifaecis</name>
    <dbReference type="NCBI Taxonomy" id="1214604"/>
    <lineage>
        <taxon>Bacteria</taxon>
        <taxon>Bacillati</taxon>
        <taxon>Bacillota</taxon>
        <taxon>Bacilli</taxon>
        <taxon>Bacillales</taxon>
        <taxon>Alicyclobacillaceae</taxon>
        <taxon>Tumebacillus</taxon>
    </lineage>
</organism>
<feature type="transmembrane region" description="Helical" evidence="1">
    <location>
        <begin position="63"/>
        <end position="83"/>
    </location>
</feature>
<proteinExistence type="predicted"/>
<dbReference type="OrthoDB" id="9787435at2"/>
<evidence type="ECO:0000313" key="3">
    <source>
        <dbReference type="Proteomes" id="UP000214688"/>
    </source>
</evidence>
<dbReference type="KEGG" id="tab:CIG75_05940"/>
<keyword evidence="1" id="KW-1133">Transmembrane helix</keyword>
<keyword evidence="1" id="KW-0472">Membrane</keyword>
<feature type="transmembrane region" description="Helical" evidence="1">
    <location>
        <begin position="89"/>
        <end position="107"/>
    </location>
</feature>
<gene>
    <name evidence="2" type="ORF">CIG75_05940</name>
</gene>
<dbReference type="Proteomes" id="UP000214688">
    <property type="component" value="Chromosome"/>
</dbReference>
<keyword evidence="3" id="KW-1185">Reference proteome</keyword>
<dbReference type="RefSeq" id="WP_094235828.1">
    <property type="nucleotide sequence ID" value="NZ_CP022657.1"/>
</dbReference>
<evidence type="ECO:0000313" key="2">
    <source>
        <dbReference type="EMBL" id="ASS74578.1"/>
    </source>
</evidence>
<protein>
    <submittedName>
        <fullName evidence="2">Uncharacterized protein</fullName>
    </submittedName>
</protein>
<keyword evidence="1" id="KW-0812">Transmembrane</keyword>
<dbReference type="AlphaFoldDB" id="A0A223CZ24"/>
<feature type="transmembrane region" description="Helical" evidence="1">
    <location>
        <begin position="114"/>
        <end position="133"/>
    </location>
</feature>
<accession>A0A223CZ24</accession>